<evidence type="ECO:0000313" key="2">
    <source>
        <dbReference type="Proteomes" id="UP001146067"/>
    </source>
</evidence>
<comment type="caution">
    <text evidence="1">The sequence shown here is derived from an EMBL/GenBank/DDBJ whole genome shotgun (WGS) entry which is preliminary data.</text>
</comment>
<dbReference type="PANTHER" id="PTHR34704:SF1">
    <property type="entry name" value="ATPASE"/>
    <property type="match status" value="1"/>
</dbReference>
<dbReference type="PANTHER" id="PTHR34704">
    <property type="entry name" value="ATPASE"/>
    <property type="match status" value="1"/>
</dbReference>
<dbReference type="EMBL" id="JAPZVP010000005">
    <property type="protein sequence ID" value="MDA1359560.1"/>
    <property type="molecule type" value="Genomic_DNA"/>
</dbReference>
<keyword evidence="2" id="KW-1185">Reference proteome</keyword>
<dbReference type="RefSeq" id="WP_270109403.1">
    <property type="nucleotide sequence ID" value="NZ_JAPZVP010000005.1"/>
</dbReference>
<proteinExistence type="predicted"/>
<sequence length="488" mass="52826">MRKPDSIIGRDLEWQVLERFLRDSGDATLKIGIVSGRRRAGKTHLLTAAAKAVGGLYHVCVQEEGDLSARARFASGISAHGGIAGASTADWESLLTSALEVAARTTPGGRPPLLIIDEFPYAMAKAPHLPGILQLLYDRAQRGEAPGGRVILCGSSLSVMRELLSGTKPLRGRAMVDLKLGPLDYRQTAELWGIADAETNLKVHSCVGGYPGYKRLIDRVPHNPAEFEQWVPDTLLSTGFGAFTTAEVDYLLREDPRITDRSAYHDVLGAIARGSTTLAKIGAETGRSKDAVRPLLSTLEASSYVARRPDLVRGRSSIAVRDPIIRFDRLITAPRAGQLELGRSVQVWNAMRDTFRSQILGPHFEELSREWVHRFAPDELDRPEGFGEVGTGNVHDNAGRAKFEVDVLAVEGKTVNFIGEAKATGQRQGAAALARLQEIRDALARLGYRTDRAVLGVFSLTGFSPDLTAAAAHDPAVALVGLDRLYSG</sequence>
<dbReference type="Proteomes" id="UP001146067">
    <property type="component" value="Unassembled WGS sequence"/>
</dbReference>
<organism evidence="1 2">
    <name type="scientific">Glycomyces luteolus</name>
    <dbReference type="NCBI Taxonomy" id="2670330"/>
    <lineage>
        <taxon>Bacteria</taxon>
        <taxon>Bacillati</taxon>
        <taxon>Actinomycetota</taxon>
        <taxon>Actinomycetes</taxon>
        <taxon>Glycomycetales</taxon>
        <taxon>Glycomycetaceae</taxon>
        <taxon>Glycomyces</taxon>
    </lineage>
</organism>
<gene>
    <name evidence="1" type="ORF">O1R50_08000</name>
</gene>
<name>A0A9X3T347_9ACTN</name>
<evidence type="ECO:0008006" key="3">
    <source>
        <dbReference type="Google" id="ProtNLM"/>
    </source>
</evidence>
<accession>A0A9X3T347</accession>
<dbReference type="InterPro" id="IPR027417">
    <property type="entry name" value="P-loop_NTPase"/>
</dbReference>
<reference evidence="1" key="1">
    <citation type="submission" date="2022-12" db="EMBL/GenBank/DDBJ databases">
        <title>Gycomyces niveus sp.nov.,a novel actinomycete isolated from soil in Shouguan.</title>
        <authorList>
            <person name="Yang X."/>
        </authorList>
    </citation>
    <scope>NUCLEOTIDE SEQUENCE</scope>
    <source>
        <strain evidence="1">NEAU-A15</strain>
    </source>
</reference>
<dbReference type="Gene3D" id="3.40.50.300">
    <property type="entry name" value="P-loop containing nucleotide triphosphate hydrolases"/>
    <property type="match status" value="1"/>
</dbReference>
<dbReference type="SUPFAM" id="SSF52540">
    <property type="entry name" value="P-loop containing nucleoside triphosphate hydrolases"/>
    <property type="match status" value="1"/>
</dbReference>
<protein>
    <recommendedName>
        <fullName evidence="3">ATPase</fullName>
    </recommendedName>
</protein>
<evidence type="ECO:0000313" key="1">
    <source>
        <dbReference type="EMBL" id="MDA1359560.1"/>
    </source>
</evidence>
<dbReference type="AlphaFoldDB" id="A0A9X3T347"/>